<dbReference type="Proteomes" id="UP000623250">
    <property type="component" value="Unassembled WGS sequence"/>
</dbReference>
<keyword evidence="3" id="KW-1185">Reference proteome</keyword>
<dbReference type="RefSeq" id="WP_037237607.1">
    <property type="nucleotide sequence ID" value="NZ_JAEMUK010000007.1"/>
</dbReference>
<evidence type="ECO:0000313" key="2">
    <source>
        <dbReference type="EMBL" id="MBJ7542576.1"/>
    </source>
</evidence>
<proteinExistence type="predicted"/>
<feature type="region of interest" description="Disordered" evidence="1">
    <location>
        <begin position="422"/>
        <end position="444"/>
    </location>
</feature>
<dbReference type="EMBL" id="JAEMUK010000007">
    <property type="protein sequence ID" value="MBJ7542576.1"/>
    <property type="molecule type" value="Genomic_DNA"/>
</dbReference>
<dbReference type="AlphaFoldDB" id="A0A8I1KJ75"/>
<gene>
    <name evidence="2" type="ORF">JDN41_03290</name>
</gene>
<evidence type="ECO:0000313" key="3">
    <source>
        <dbReference type="Proteomes" id="UP000623250"/>
    </source>
</evidence>
<evidence type="ECO:0000256" key="1">
    <source>
        <dbReference type="SAM" id="MobiDB-lite"/>
    </source>
</evidence>
<reference evidence="2 3" key="1">
    <citation type="submission" date="2020-12" db="EMBL/GenBank/DDBJ databases">
        <title>Revised draft genomes of Rhodomicrobium vannielii ATCC 17100 and Rhodomicrobium udaipurense JA643.</title>
        <authorList>
            <person name="Conners E.M."/>
            <person name="Davenport E.J."/>
            <person name="Bose A."/>
        </authorList>
    </citation>
    <scope>NUCLEOTIDE SEQUENCE [LARGE SCALE GENOMIC DNA]</scope>
    <source>
        <strain evidence="2 3">JA643</strain>
    </source>
</reference>
<accession>A0A8I1KJ75</accession>
<name>A0A8I1KJ75_9HYPH</name>
<protein>
    <submittedName>
        <fullName evidence="2">Uncharacterized protein</fullName>
    </submittedName>
</protein>
<sequence>MSGPKVVRIVTREEILALCNGHLARLGAAIRCYEDLCRAKGLASENELLLVRERHAAIVALLAEEKFLDLQKRAPELIQWLESDRDFRSKKAAERAVAARHSLDRARKFASDLLRKERNLPAILSAQLKDVECGVVGDPGKANAILAEAFAKSSHAPETDRVDIAGAAAAYGDGSPSERMEDWIARQPPIKDDEQEVSELLSELALEMGEEFARPYREQWTSLSTDTGAGLGLRRQSLTVEVRAALKEARERRTLAEELVALSAEWSSLTHASAPWPDVAAPVDLAEIAKQARASVSEEYRRKQAEARRRAVLNTLATLGYEVREGLMTALAENGSVVLRKSANPDYGVEVVSPGKGDRLAFRTVAFGDALSPRNKTRDTDAESAWCSDLEHLKKRVLAEAGHIVIERAVPVGAEPVKVVGAENSSRQSAPEIRQSNRKVRPIR</sequence>
<organism evidence="2 3">
    <name type="scientific">Rhodomicrobium udaipurense</name>
    <dbReference type="NCBI Taxonomy" id="1202716"/>
    <lineage>
        <taxon>Bacteria</taxon>
        <taxon>Pseudomonadati</taxon>
        <taxon>Pseudomonadota</taxon>
        <taxon>Alphaproteobacteria</taxon>
        <taxon>Hyphomicrobiales</taxon>
        <taxon>Hyphomicrobiaceae</taxon>
        <taxon>Rhodomicrobium</taxon>
    </lineage>
</organism>
<comment type="caution">
    <text evidence="2">The sequence shown here is derived from an EMBL/GenBank/DDBJ whole genome shotgun (WGS) entry which is preliminary data.</text>
</comment>